<feature type="signal peptide" evidence="1">
    <location>
        <begin position="1"/>
        <end position="32"/>
    </location>
</feature>
<dbReference type="PANTHER" id="PTHR43649">
    <property type="entry name" value="ARABINOSE-BINDING PROTEIN-RELATED"/>
    <property type="match status" value="1"/>
</dbReference>
<dbReference type="PANTHER" id="PTHR43649:SF12">
    <property type="entry name" value="DIACETYLCHITOBIOSE BINDING PROTEIN DASA"/>
    <property type="match status" value="1"/>
</dbReference>
<dbReference type="InterPro" id="IPR006059">
    <property type="entry name" value="SBP"/>
</dbReference>
<feature type="chain" id="PRO_5033048251" evidence="1">
    <location>
        <begin position="33"/>
        <end position="415"/>
    </location>
</feature>
<dbReference type="AlphaFoldDB" id="A0A850DPR5"/>
<comment type="caution">
    <text evidence="2">The sequence shown here is derived from an EMBL/GenBank/DDBJ whole genome shotgun (WGS) entry which is preliminary data.</text>
</comment>
<gene>
    <name evidence="2" type="ORF">HP467_03735</name>
</gene>
<sequence length="415" mass="43467">METPMQRRFIAGLAAAAAVTLVLTGCSSGSSAGGGQTEDSLTWSMWIAGKEDQAAWQKVADTVKSDDGITLTIQGAPFENYFTKLSTQLSGGSAQCVVSMQSLRAANYTSSLLPLDELAKQDGLDLSAFDSTALDGMKVDGKLYGLPYDTGPIMMFYNRDLFKQAGVDEPKPGWTVDQFEAAGAALKAKGITEFGSTVSDLNLESMIYGYNGGRVITEGGKIDATDAKFAEGLDWLGSLVKKGYATQASSDSSQSSNDFAAGKVAMYTDGPWSLISQKAKVQFDLGVTTLPSGTSGPSTFAAGSGFGISKQCKYPEQAFKAVQTMTSEKVLTSLAEEGRAFPGRTAAQASWYSSAGIEGAEEALKAALAKSSPLLGNKQSDQLSQLFTQYALQAVNGQASGKDTMSSISGQLGSQ</sequence>
<evidence type="ECO:0000313" key="3">
    <source>
        <dbReference type="Proteomes" id="UP000539146"/>
    </source>
</evidence>
<keyword evidence="1" id="KW-0732">Signal</keyword>
<accession>A0A850DPR5</accession>
<dbReference type="SUPFAM" id="SSF53850">
    <property type="entry name" value="Periplasmic binding protein-like II"/>
    <property type="match status" value="1"/>
</dbReference>
<dbReference type="Proteomes" id="UP000539146">
    <property type="component" value="Unassembled WGS sequence"/>
</dbReference>
<dbReference type="Pfam" id="PF01547">
    <property type="entry name" value="SBP_bac_1"/>
    <property type="match status" value="1"/>
</dbReference>
<dbReference type="EMBL" id="JABMCG010000080">
    <property type="protein sequence ID" value="NUU27224.1"/>
    <property type="molecule type" value="Genomic_DNA"/>
</dbReference>
<evidence type="ECO:0000256" key="1">
    <source>
        <dbReference type="SAM" id="SignalP"/>
    </source>
</evidence>
<evidence type="ECO:0000313" key="2">
    <source>
        <dbReference type="EMBL" id="NUU27224.1"/>
    </source>
</evidence>
<dbReference type="InterPro" id="IPR050490">
    <property type="entry name" value="Bact_solute-bd_prot1"/>
</dbReference>
<reference evidence="2 3" key="1">
    <citation type="submission" date="2020-05" db="EMBL/GenBank/DDBJ databases">
        <title>Genome Sequencing of Type Strains.</title>
        <authorList>
            <person name="Lemaire J.F."/>
            <person name="Inderbitzin P."/>
            <person name="Gregorio O.A."/>
            <person name="Collins S.B."/>
            <person name="Wespe N."/>
            <person name="Knight-Connoni V."/>
        </authorList>
    </citation>
    <scope>NUCLEOTIDE SEQUENCE [LARGE SCALE GENOMIC DNA]</scope>
    <source>
        <strain evidence="2 3">DSM 20512</strain>
    </source>
</reference>
<dbReference type="Gene3D" id="3.40.190.10">
    <property type="entry name" value="Periplasmic binding protein-like II"/>
    <property type="match status" value="1"/>
</dbReference>
<proteinExistence type="predicted"/>
<organism evidence="2 3">
    <name type="scientific">Curtobacterium citreum</name>
    <dbReference type="NCBI Taxonomy" id="2036"/>
    <lineage>
        <taxon>Bacteria</taxon>
        <taxon>Bacillati</taxon>
        <taxon>Actinomycetota</taxon>
        <taxon>Actinomycetes</taxon>
        <taxon>Micrococcales</taxon>
        <taxon>Microbacteriaceae</taxon>
        <taxon>Curtobacterium</taxon>
    </lineage>
</organism>
<dbReference type="PROSITE" id="PS51257">
    <property type="entry name" value="PROKAR_LIPOPROTEIN"/>
    <property type="match status" value="1"/>
</dbReference>
<name>A0A850DPR5_9MICO</name>
<protein>
    <submittedName>
        <fullName evidence="2">Sugar ABC transporter substrate-binding protein</fullName>
    </submittedName>
</protein>
<dbReference type="CDD" id="cd13585">
    <property type="entry name" value="PBP2_TMBP_like"/>
    <property type="match status" value="1"/>
</dbReference>